<name>A0A317G3T1_BUTFI</name>
<comment type="caution">
    <text evidence="1">The sequence shown here is derived from an EMBL/GenBank/DDBJ whole genome shotgun (WGS) entry which is preliminary data.</text>
</comment>
<sequence length="65" mass="7679">MAWKLEIHFSDGSSELVDEDFETEQEAQDEYDSWLENWNAGRETLMLAGEDYIDADIEDCDIWEE</sequence>
<dbReference type="AlphaFoldDB" id="A0A317G3T1"/>
<accession>A0A317G3T1</accession>
<evidence type="ECO:0000313" key="2">
    <source>
        <dbReference type="Proteomes" id="UP000245488"/>
    </source>
</evidence>
<gene>
    <name evidence="1" type="ORF">CPT75_12950</name>
</gene>
<dbReference type="EMBL" id="NXNG01000001">
    <property type="protein sequence ID" value="PWT27946.1"/>
    <property type="molecule type" value="Genomic_DNA"/>
</dbReference>
<dbReference type="RefSeq" id="WP_028235921.1">
    <property type="nucleotide sequence ID" value="NZ_CM009896.1"/>
</dbReference>
<proteinExistence type="predicted"/>
<protein>
    <submittedName>
        <fullName evidence="1">Uncharacterized protein</fullName>
    </submittedName>
</protein>
<keyword evidence="2" id="KW-1185">Reference proteome</keyword>
<evidence type="ECO:0000313" key="1">
    <source>
        <dbReference type="EMBL" id="PWT27946.1"/>
    </source>
</evidence>
<reference evidence="1 2" key="1">
    <citation type="submission" date="2017-09" db="EMBL/GenBank/DDBJ databases">
        <title>High-quality draft genome sequence of Butyrivibrio fibrisolvens INBov1, isolated from cow rumen.</title>
        <authorList>
            <person name="Rodriguez Hernaez J."/>
            <person name="Rivarola M."/>
            <person name="Paniego N."/>
            <person name="Cravero S."/>
            <person name="Ceron Cucchi M."/>
            <person name="Martinez M.C."/>
        </authorList>
    </citation>
    <scope>NUCLEOTIDE SEQUENCE [LARGE SCALE GENOMIC DNA]</scope>
    <source>
        <strain evidence="1 2">INBov1</strain>
    </source>
</reference>
<organism evidence="1 2">
    <name type="scientific">Butyrivibrio fibrisolvens</name>
    <dbReference type="NCBI Taxonomy" id="831"/>
    <lineage>
        <taxon>Bacteria</taxon>
        <taxon>Bacillati</taxon>
        <taxon>Bacillota</taxon>
        <taxon>Clostridia</taxon>
        <taxon>Lachnospirales</taxon>
        <taxon>Lachnospiraceae</taxon>
        <taxon>Butyrivibrio</taxon>
    </lineage>
</organism>
<dbReference type="Proteomes" id="UP000245488">
    <property type="component" value="Chromosome"/>
</dbReference>